<reference evidence="5" key="1">
    <citation type="submission" date="2020-06" db="EMBL/GenBank/DDBJ databases">
        <title>Novel chitinolytic bacterium.</title>
        <authorList>
            <person name="Ungkulpasvich U."/>
            <person name="Kosugi A."/>
            <person name="Uke A."/>
        </authorList>
    </citation>
    <scope>NUCLEOTIDE SEQUENCE</scope>
    <source>
        <strain evidence="5">UUS1-1</strain>
    </source>
</reference>
<dbReference type="RefSeq" id="WP_181340472.1">
    <property type="nucleotide sequence ID" value="NZ_JAAKDE010000039.1"/>
</dbReference>
<dbReference type="PANTHER" id="PTHR45772">
    <property type="entry name" value="CONSERVED COMPONENT OF ABC TRANSPORTER FOR NATURAL AMINO ACIDS-RELATED"/>
    <property type="match status" value="1"/>
</dbReference>
<keyword evidence="6" id="KW-1185">Reference proteome</keyword>
<feature type="domain" description="ABC transporter" evidence="4">
    <location>
        <begin position="9"/>
        <end position="251"/>
    </location>
</feature>
<protein>
    <submittedName>
        <fullName evidence="5">ATP-binding cassette domain-containing protein</fullName>
    </submittedName>
</protein>
<accession>A0A8J6I3J4</accession>
<dbReference type="EMBL" id="JAAKDE010000039">
    <property type="protein sequence ID" value="MBA2134004.1"/>
    <property type="molecule type" value="Genomic_DNA"/>
</dbReference>
<dbReference type="AlphaFoldDB" id="A0A8J6I3J4"/>
<proteinExistence type="predicted"/>
<name>A0A8J6I3J4_9FIRM</name>
<keyword evidence="3 5" id="KW-0067">ATP-binding</keyword>
<dbReference type="GO" id="GO:0005886">
    <property type="term" value="C:plasma membrane"/>
    <property type="evidence" value="ECO:0007669"/>
    <property type="project" value="TreeGrafter"/>
</dbReference>
<dbReference type="GO" id="GO:0016887">
    <property type="term" value="F:ATP hydrolysis activity"/>
    <property type="evidence" value="ECO:0007669"/>
    <property type="project" value="InterPro"/>
</dbReference>
<dbReference type="PANTHER" id="PTHR45772:SF9">
    <property type="entry name" value="CONSERVED COMPONENT OF ABC TRANSPORTER FOR NATURAL AMINO ACIDS"/>
    <property type="match status" value="1"/>
</dbReference>
<keyword evidence="1" id="KW-0813">Transport</keyword>
<dbReference type="PROSITE" id="PS50893">
    <property type="entry name" value="ABC_TRANSPORTER_2"/>
    <property type="match status" value="1"/>
</dbReference>
<evidence type="ECO:0000256" key="2">
    <source>
        <dbReference type="ARBA" id="ARBA00022741"/>
    </source>
</evidence>
<dbReference type="InterPro" id="IPR003439">
    <property type="entry name" value="ABC_transporter-like_ATP-bd"/>
</dbReference>
<dbReference type="GO" id="GO:0005524">
    <property type="term" value="F:ATP binding"/>
    <property type="evidence" value="ECO:0007669"/>
    <property type="project" value="UniProtKB-KW"/>
</dbReference>
<evidence type="ECO:0000256" key="3">
    <source>
        <dbReference type="ARBA" id="ARBA00022840"/>
    </source>
</evidence>
<organism evidence="5 6">
    <name type="scientific">Capillibacterium thermochitinicola</name>
    <dbReference type="NCBI Taxonomy" id="2699427"/>
    <lineage>
        <taxon>Bacteria</taxon>
        <taxon>Bacillati</taxon>
        <taxon>Bacillota</taxon>
        <taxon>Capillibacterium</taxon>
    </lineage>
</organism>
<sequence>MNSNSEMIIQAQNITKRFGGMVAVNNVTFGLKKNEVAGLIGANGAGKTTFFNILTGNYFPEEGKVYYKGEDITDLTPESRVDLGIMRTFQLASTFDNLKVIDNMRLAFYRANNRASLRNIFFTRIDRIVSEKIDECLETFGLTKMADRLTGNLSLGEKRILEIAMSIVTDPEVLLLDEPFAGLSDGEINECLDVLRQQVGKKTILIVEHKISKIENLVQTVGVMVEGVMIAAGETKATLNSERVRQEYWKTAQDDCY</sequence>
<dbReference type="Pfam" id="PF00005">
    <property type="entry name" value="ABC_tran"/>
    <property type="match status" value="1"/>
</dbReference>
<gene>
    <name evidence="5" type="ORF">G5B42_10720</name>
</gene>
<evidence type="ECO:0000313" key="5">
    <source>
        <dbReference type="EMBL" id="MBA2134004.1"/>
    </source>
</evidence>
<evidence type="ECO:0000256" key="1">
    <source>
        <dbReference type="ARBA" id="ARBA00022448"/>
    </source>
</evidence>
<dbReference type="SMART" id="SM00382">
    <property type="entry name" value="AAA"/>
    <property type="match status" value="1"/>
</dbReference>
<dbReference type="Proteomes" id="UP000657177">
    <property type="component" value="Unassembled WGS sequence"/>
</dbReference>
<evidence type="ECO:0000313" key="6">
    <source>
        <dbReference type="Proteomes" id="UP000657177"/>
    </source>
</evidence>
<dbReference type="InterPro" id="IPR003593">
    <property type="entry name" value="AAA+_ATPase"/>
</dbReference>
<dbReference type="SUPFAM" id="SSF52540">
    <property type="entry name" value="P-loop containing nucleoside triphosphate hydrolases"/>
    <property type="match status" value="1"/>
</dbReference>
<dbReference type="InterPro" id="IPR027417">
    <property type="entry name" value="P-loop_NTPase"/>
</dbReference>
<keyword evidence="2" id="KW-0547">Nucleotide-binding</keyword>
<dbReference type="InterPro" id="IPR051120">
    <property type="entry name" value="ABC_AA/LPS_Transport"/>
</dbReference>
<dbReference type="Gene3D" id="3.40.50.300">
    <property type="entry name" value="P-loop containing nucleotide triphosphate hydrolases"/>
    <property type="match status" value="1"/>
</dbReference>
<comment type="caution">
    <text evidence="5">The sequence shown here is derived from an EMBL/GenBank/DDBJ whole genome shotgun (WGS) entry which is preliminary data.</text>
</comment>
<evidence type="ECO:0000259" key="4">
    <source>
        <dbReference type="PROSITE" id="PS50893"/>
    </source>
</evidence>